<keyword evidence="6" id="KW-0653">Protein transport</keyword>
<evidence type="ECO:0000313" key="12">
    <source>
        <dbReference type="Proteomes" id="UP000092714"/>
    </source>
</evidence>
<dbReference type="SMART" id="SM01323">
    <property type="entry name" value="YajC"/>
    <property type="match status" value="1"/>
</dbReference>
<keyword evidence="5 10" id="KW-0812">Transmembrane</keyword>
<evidence type="ECO:0000313" key="11">
    <source>
        <dbReference type="EMBL" id="OBY10928.1"/>
    </source>
</evidence>
<comment type="subcellular location">
    <subcellularLocation>
        <location evidence="1">Cell membrane</location>
        <topology evidence="1">Single-pass membrane protein</topology>
    </subcellularLocation>
</comment>
<keyword evidence="12" id="KW-1185">Reference proteome</keyword>
<feature type="transmembrane region" description="Helical" evidence="10">
    <location>
        <begin position="6"/>
        <end position="28"/>
    </location>
</feature>
<dbReference type="OrthoDB" id="2200043at2"/>
<evidence type="ECO:0000256" key="6">
    <source>
        <dbReference type="ARBA" id="ARBA00022927"/>
    </source>
</evidence>
<dbReference type="RefSeq" id="WP_027097017.1">
    <property type="nucleotide sequence ID" value="NZ_CABHIH010000002.1"/>
</dbReference>
<protein>
    <submittedName>
        <fullName evidence="11">Preprotein translocase subunit YajC</fullName>
    </submittedName>
</protein>
<evidence type="ECO:0000256" key="7">
    <source>
        <dbReference type="ARBA" id="ARBA00022989"/>
    </source>
</evidence>
<dbReference type="eggNOG" id="COG1862">
    <property type="taxonomic scope" value="Bacteria"/>
</dbReference>
<keyword evidence="4" id="KW-1003">Cell membrane</keyword>
<dbReference type="PANTHER" id="PTHR33909:SF1">
    <property type="entry name" value="SEC TRANSLOCON ACCESSORY COMPLEX SUBUNIT YAJC"/>
    <property type="match status" value="1"/>
</dbReference>
<dbReference type="NCBIfam" id="TIGR00739">
    <property type="entry name" value="yajC"/>
    <property type="match status" value="1"/>
</dbReference>
<reference evidence="11 12" key="1">
    <citation type="submission" date="2016-06" db="EMBL/GenBank/DDBJ databases">
        <authorList>
            <person name="Kjaerup R.B."/>
            <person name="Dalgaard T.S."/>
            <person name="Juul-Madsen H.R."/>
        </authorList>
    </citation>
    <scope>NUCLEOTIDE SEQUENCE [LARGE SCALE GENOMIC DNA]</scope>
    <source>
        <strain evidence="11 12">373-A1</strain>
    </source>
</reference>
<organism evidence="11 12">
    <name type="scientific">Clostridium paraputrificum</name>
    <dbReference type="NCBI Taxonomy" id="29363"/>
    <lineage>
        <taxon>Bacteria</taxon>
        <taxon>Bacillati</taxon>
        <taxon>Bacillota</taxon>
        <taxon>Clostridia</taxon>
        <taxon>Eubacteriales</taxon>
        <taxon>Clostridiaceae</taxon>
        <taxon>Clostridium</taxon>
    </lineage>
</organism>
<keyword evidence="7 10" id="KW-1133">Transmembrane helix</keyword>
<accession>A0A1B8RQ47</accession>
<name>A0A1B8RQ47_9CLOT</name>
<comment type="similarity">
    <text evidence="2">Belongs to the YajC family.</text>
</comment>
<dbReference type="AlphaFoldDB" id="A0A1B8RQ47"/>
<sequence>MINWEVVAWTCITIAVLAGIAALILFFISAKNVKKRRLELNDLHVDLKPGMKVMFCGGVYGKLVRVGKETVEIEVAKNVIITVSRYAIQGTV</sequence>
<dbReference type="InterPro" id="IPR003849">
    <property type="entry name" value="Preprotein_translocase_YajC"/>
</dbReference>
<evidence type="ECO:0000256" key="1">
    <source>
        <dbReference type="ARBA" id="ARBA00004162"/>
    </source>
</evidence>
<keyword evidence="9 10" id="KW-0472">Membrane</keyword>
<dbReference type="Proteomes" id="UP000092714">
    <property type="component" value="Unassembled WGS sequence"/>
</dbReference>
<proteinExistence type="inferred from homology"/>
<dbReference type="GO" id="GO:0015031">
    <property type="term" value="P:protein transport"/>
    <property type="evidence" value="ECO:0007669"/>
    <property type="project" value="UniProtKB-KW"/>
</dbReference>
<evidence type="ECO:0000256" key="10">
    <source>
        <dbReference type="SAM" id="Phobius"/>
    </source>
</evidence>
<evidence type="ECO:0000256" key="4">
    <source>
        <dbReference type="ARBA" id="ARBA00022475"/>
    </source>
</evidence>
<comment type="caution">
    <text evidence="11">The sequence shown here is derived from an EMBL/GenBank/DDBJ whole genome shotgun (WGS) entry which is preliminary data.</text>
</comment>
<gene>
    <name evidence="11" type="ORF">CP373A1_10575</name>
</gene>
<dbReference type="GeneID" id="42774849"/>
<dbReference type="Pfam" id="PF02699">
    <property type="entry name" value="YajC"/>
    <property type="match status" value="1"/>
</dbReference>
<keyword evidence="3" id="KW-0813">Transport</keyword>
<dbReference type="GO" id="GO:0005886">
    <property type="term" value="C:plasma membrane"/>
    <property type="evidence" value="ECO:0007669"/>
    <property type="project" value="UniProtKB-SubCell"/>
</dbReference>
<evidence type="ECO:0000256" key="3">
    <source>
        <dbReference type="ARBA" id="ARBA00022448"/>
    </source>
</evidence>
<evidence type="ECO:0000256" key="9">
    <source>
        <dbReference type="ARBA" id="ARBA00023136"/>
    </source>
</evidence>
<keyword evidence="8" id="KW-0811">Translocation</keyword>
<dbReference type="EMBL" id="MAPZ01000019">
    <property type="protein sequence ID" value="OBY10928.1"/>
    <property type="molecule type" value="Genomic_DNA"/>
</dbReference>
<evidence type="ECO:0000256" key="2">
    <source>
        <dbReference type="ARBA" id="ARBA00006742"/>
    </source>
</evidence>
<evidence type="ECO:0000256" key="5">
    <source>
        <dbReference type="ARBA" id="ARBA00022692"/>
    </source>
</evidence>
<evidence type="ECO:0000256" key="8">
    <source>
        <dbReference type="ARBA" id="ARBA00023010"/>
    </source>
</evidence>
<dbReference type="PANTHER" id="PTHR33909">
    <property type="entry name" value="SEC TRANSLOCON ACCESSORY COMPLEX SUBUNIT YAJC"/>
    <property type="match status" value="1"/>
</dbReference>